<keyword evidence="3" id="KW-0489">Methyltransferase</keyword>
<sequence length="280" mass="31861">MLNVPDHDRLVDWLDTPPGRYLLAWEQDRLDRAVVDLFGFHALQLGLPQLDTLRANRMPHQWLATDQAAPQAEPGGEPLIATPPRQVALHCDFDALPFPSQSIDLVVLPHTLEFARDPHLTLAEVERVLVPEGRVAILGFNPAGLWGLRQRMGRIRRGLGGKGPLYLPQSPDLIHYWRLRDWLRLLSFEVEGGRFGCYRPALRSERWLERFGWMDGVGDRWWPVLGSVYFLLAVKRVRGMRLVGLARRQKVARAGAPAVAARRQPALHQQPDLSRKTNKT</sequence>
<name>A0ABY4S5Y4_AQUTE</name>
<evidence type="ECO:0000256" key="1">
    <source>
        <dbReference type="SAM" id="MobiDB-lite"/>
    </source>
</evidence>
<dbReference type="Proteomes" id="UP001056201">
    <property type="component" value="Chromosome 2"/>
</dbReference>
<dbReference type="SUPFAM" id="SSF53335">
    <property type="entry name" value="S-adenosyl-L-methionine-dependent methyltransferases"/>
    <property type="match status" value="1"/>
</dbReference>
<evidence type="ECO:0000313" key="3">
    <source>
        <dbReference type="EMBL" id="URI08836.1"/>
    </source>
</evidence>
<accession>A0ABY4S5Y4</accession>
<dbReference type="GO" id="GO:0008168">
    <property type="term" value="F:methyltransferase activity"/>
    <property type="evidence" value="ECO:0007669"/>
    <property type="project" value="UniProtKB-KW"/>
</dbReference>
<gene>
    <name evidence="3" type="ORF">MW290_24995</name>
</gene>
<dbReference type="EMBL" id="CP097636">
    <property type="protein sequence ID" value="URI08836.1"/>
    <property type="molecule type" value="Genomic_DNA"/>
</dbReference>
<dbReference type="GO" id="GO:0032259">
    <property type="term" value="P:methylation"/>
    <property type="evidence" value="ECO:0007669"/>
    <property type="project" value="UniProtKB-KW"/>
</dbReference>
<dbReference type="RefSeq" id="WP_250197056.1">
    <property type="nucleotide sequence ID" value="NZ_CP097636.1"/>
</dbReference>
<reference evidence="3" key="1">
    <citation type="submission" date="2022-05" db="EMBL/GenBank/DDBJ databases">
        <title>An RpoN-dependent PEP-CTERM gene is involved in floc formation of an Aquincola tertiaricarbonis strain.</title>
        <authorList>
            <person name="Qiu D."/>
            <person name="Xia M."/>
        </authorList>
    </citation>
    <scope>NUCLEOTIDE SEQUENCE</scope>
    <source>
        <strain evidence="3">RN12</strain>
    </source>
</reference>
<keyword evidence="4" id="KW-1185">Reference proteome</keyword>
<keyword evidence="3" id="KW-0808">Transferase</keyword>
<dbReference type="InterPro" id="IPR013216">
    <property type="entry name" value="Methyltransf_11"/>
</dbReference>
<protein>
    <submittedName>
        <fullName evidence="3">Class I SAM-dependent methyltransferase</fullName>
    </submittedName>
</protein>
<dbReference type="Gene3D" id="3.40.50.150">
    <property type="entry name" value="Vaccinia Virus protein VP39"/>
    <property type="match status" value="1"/>
</dbReference>
<feature type="region of interest" description="Disordered" evidence="1">
    <location>
        <begin position="256"/>
        <end position="280"/>
    </location>
</feature>
<feature type="compositionally biased region" description="Low complexity" evidence="1">
    <location>
        <begin position="256"/>
        <end position="266"/>
    </location>
</feature>
<feature type="domain" description="Methyltransferase type 11" evidence="2">
    <location>
        <begin position="88"/>
        <end position="137"/>
    </location>
</feature>
<evidence type="ECO:0000313" key="4">
    <source>
        <dbReference type="Proteomes" id="UP001056201"/>
    </source>
</evidence>
<dbReference type="Pfam" id="PF08241">
    <property type="entry name" value="Methyltransf_11"/>
    <property type="match status" value="1"/>
</dbReference>
<dbReference type="InterPro" id="IPR029063">
    <property type="entry name" value="SAM-dependent_MTases_sf"/>
</dbReference>
<evidence type="ECO:0000259" key="2">
    <source>
        <dbReference type="Pfam" id="PF08241"/>
    </source>
</evidence>
<proteinExistence type="predicted"/>
<organism evidence="3 4">
    <name type="scientific">Aquincola tertiaricarbonis</name>
    <dbReference type="NCBI Taxonomy" id="391953"/>
    <lineage>
        <taxon>Bacteria</taxon>
        <taxon>Pseudomonadati</taxon>
        <taxon>Pseudomonadota</taxon>
        <taxon>Betaproteobacteria</taxon>
        <taxon>Burkholderiales</taxon>
        <taxon>Sphaerotilaceae</taxon>
        <taxon>Aquincola</taxon>
    </lineage>
</organism>